<dbReference type="Gene3D" id="3.30.565.10">
    <property type="entry name" value="Histidine kinase-like ATPase, C-terminal domain"/>
    <property type="match status" value="1"/>
</dbReference>
<dbReference type="InterPro" id="IPR003661">
    <property type="entry name" value="HisK_dim/P_dom"/>
</dbReference>
<dbReference type="SMART" id="SM00387">
    <property type="entry name" value="HATPase_c"/>
    <property type="match status" value="1"/>
</dbReference>
<dbReference type="PROSITE" id="PS50109">
    <property type="entry name" value="HIS_KIN"/>
    <property type="match status" value="1"/>
</dbReference>
<dbReference type="PANTHER" id="PTHR43047:SF72">
    <property type="entry name" value="OSMOSENSING HISTIDINE PROTEIN KINASE SLN1"/>
    <property type="match status" value="1"/>
</dbReference>
<keyword evidence="11" id="KW-1185">Reference proteome</keyword>
<dbReference type="InterPro" id="IPR036097">
    <property type="entry name" value="HisK_dim/P_sf"/>
</dbReference>
<reference evidence="10 11" key="1">
    <citation type="submission" date="2019-10" db="EMBL/GenBank/DDBJ databases">
        <title>Genome sequence of Phaeocystidibacter marisrubri JCM30614 (type strain).</title>
        <authorList>
            <person name="Bowman J.P."/>
        </authorList>
    </citation>
    <scope>NUCLEOTIDE SEQUENCE [LARGE SCALE GENOMIC DNA]</scope>
    <source>
        <strain evidence="10 11">JCM 30614</strain>
    </source>
</reference>
<feature type="domain" description="Histidine kinase" evidence="9">
    <location>
        <begin position="160"/>
        <end position="370"/>
    </location>
</feature>
<keyword evidence="8" id="KW-0732">Signal</keyword>
<feature type="transmembrane region" description="Helical" evidence="7">
    <location>
        <begin position="108"/>
        <end position="127"/>
    </location>
</feature>
<keyword evidence="5 10" id="KW-0418">Kinase</keyword>
<dbReference type="EC" id="2.7.13.3" evidence="2"/>
<evidence type="ECO:0000313" key="10">
    <source>
        <dbReference type="EMBL" id="KAB2818119.1"/>
    </source>
</evidence>
<feature type="chain" id="PRO_5026720211" description="histidine kinase" evidence="8">
    <location>
        <begin position="22"/>
        <end position="376"/>
    </location>
</feature>
<sequence length="376" mass="42290">MKRTKLVCAFALMFSSLSVLAGSRWPTCTWFVQAEGCTVSIEYGADNHLPIPYVPILSPLLKGMLSPVASPFLSFFGTISLFDLPNTFQSFQRKAVAYNGQNLIQRNVIWMAVPFILVLIIMTIRLNSVRNKLARSMEEVDRQNQQLRAMDEKRKELLSILGHDLRSPIWAIRQYLELNQNPSFKGESKMQCHREALASAINLQGTLEELLEWSSDKECLIVPRSEFFQLRTSVDFILNSIKLMAIHKEVELINAISPSIQVNSDNRMVSIVLRNVVVNAVKFSSGGHVRLSAYRQRRVLHVVVEDNGVGMDPDQLRAIQTTGRVDSMMGTKGERGLGLGISAALKYVHRLGGEMQFESELGKGTRVFISGFELEE</sequence>
<dbReference type="InterPro" id="IPR003594">
    <property type="entry name" value="HATPase_dom"/>
</dbReference>
<dbReference type="RefSeq" id="WP_151692807.1">
    <property type="nucleotide sequence ID" value="NZ_BMGX01000002.1"/>
</dbReference>
<dbReference type="OrthoDB" id="9810447at2"/>
<dbReference type="PRINTS" id="PR00344">
    <property type="entry name" value="BCTRLSENSOR"/>
</dbReference>
<dbReference type="GO" id="GO:0009927">
    <property type="term" value="F:histidine phosphotransfer kinase activity"/>
    <property type="evidence" value="ECO:0007669"/>
    <property type="project" value="TreeGrafter"/>
</dbReference>
<dbReference type="EMBL" id="WBVQ01000001">
    <property type="protein sequence ID" value="KAB2818119.1"/>
    <property type="molecule type" value="Genomic_DNA"/>
</dbReference>
<dbReference type="Proteomes" id="UP000484164">
    <property type="component" value="Unassembled WGS sequence"/>
</dbReference>
<comment type="caution">
    <text evidence="10">The sequence shown here is derived from an EMBL/GenBank/DDBJ whole genome shotgun (WGS) entry which is preliminary data.</text>
</comment>
<keyword evidence="3" id="KW-0597">Phosphoprotein</keyword>
<dbReference type="CDD" id="cd00082">
    <property type="entry name" value="HisKA"/>
    <property type="match status" value="1"/>
</dbReference>
<evidence type="ECO:0000256" key="7">
    <source>
        <dbReference type="SAM" id="Phobius"/>
    </source>
</evidence>
<dbReference type="InterPro" id="IPR036890">
    <property type="entry name" value="HATPase_C_sf"/>
</dbReference>
<evidence type="ECO:0000256" key="1">
    <source>
        <dbReference type="ARBA" id="ARBA00000085"/>
    </source>
</evidence>
<keyword evidence="7" id="KW-1133">Transmembrane helix</keyword>
<dbReference type="Pfam" id="PF02518">
    <property type="entry name" value="HATPase_c"/>
    <property type="match status" value="1"/>
</dbReference>
<evidence type="ECO:0000256" key="2">
    <source>
        <dbReference type="ARBA" id="ARBA00012438"/>
    </source>
</evidence>
<keyword evidence="6" id="KW-0175">Coiled coil</keyword>
<dbReference type="AlphaFoldDB" id="A0A6L3ZKE3"/>
<evidence type="ECO:0000256" key="5">
    <source>
        <dbReference type="ARBA" id="ARBA00022777"/>
    </source>
</evidence>
<dbReference type="Gene3D" id="1.10.287.130">
    <property type="match status" value="1"/>
</dbReference>
<keyword evidence="7" id="KW-0812">Transmembrane</keyword>
<accession>A0A6L3ZKE3</accession>
<gene>
    <name evidence="10" type="ORF">F8C82_06870</name>
</gene>
<proteinExistence type="predicted"/>
<feature type="signal peptide" evidence="8">
    <location>
        <begin position="1"/>
        <end position="21"/>
    </location>
</feature>
<comment type="catalytic activity">
    <reaction evidence="1">
        <text>ATP + protein L-histidine = ADP + protein N-phospho-L-histidine.</text>
        <dbReference type="EC" id="2.7.13.3"/>
    </reaction>
</comment>
<keyword evidence="7" id="KW-0472">Membrane</keyword>
<keyword evidence="4" id="KW-0808">Transferase</keyword>
<organism evidence="10 11">
    <name type="scientific">Phaeocystidibacter marisrubri</name>
    <dbReference type="NCBI Taxonomy" id="1577780"/>
    <lineage>
        <taxon>Bacteria</taxon>
        <taxon>Pseudomonadati</taxon>
        <taxon>Bacteroidota</taxon>
        <taxon>Flavobacteriia</taxon>
        <taxon>Flavobacteriales</taxon>
        <taxon>Phaeocystidibacteraceae</taxon>
        <taxon>Phaeocystidibacter</taxon>
    </lineage>
</organism>
<evidence type="ECO:0000259" key="9">
    <source>
        <dbReference type="PROSITE" id="PS50109"/>
    </source>
</evidence>
<evidence type="ECO:0000313" key="11">
    <source>
        <dbReference type="Proteomes" id="UP000484164"/>
    </source>
</evidence>
<evidence type="ECO:0000256" key="3">
    <source>
        <dbReference type="ARBA" id="ARBA00022553"/>
    </source>
</evidence>
<dbReference type="SUPFAM" id="SSF47384">
    <property type="entry name" value="Homodimeric domain of signal transducing histidine kinase"/>
    <property type="match status" value="1"/>
</dbReference>
<evidence type="ECO:0000256" key="8">
    <source>
        <dbReference type="SAM" id="SignalP"/>
    </source>
</evidence>
<dbReference type="SUPFAM" id="SSF55874">
    <property type="entry name" value="ATPase domain of HSP90 chaperone/DNA topoisomerase II/histidine kinase"/>
    <property type="match status" value="1"/>
</dbReference>
<name>A0A6L3ZKE3_9FLAO</name>
<dbReference type="InterPro" id="IPR004358">
    <property type="entry name" value="Sig_transdc_His_kin-like_C"/>
</dbReference>
<evidence type="ECO:0000256" key="4">
    <source>
        <dbReference type="ARBA" id="ARBA00022679"/>
    </source>
</evidence>
<dbReference type="GO" id="GO:0005886">
    <property type="term" value="C:plasma membrane"/>
    <property type="evidence" value="ECO:0007669"/>
    <property type="project" value="TreeGrafter"/>
</dbReference>
<dbReference type="GO" id="GO:0000155">
    <property type="term" value="F:phosphorelay sensor kinase activity"/>
    <property type="evidence" value="ECO:0007669"/>
    <property type="project" value="InterPro"/>
</dbReference>
<dbReference type="PANTHER" id="PTHR43047">
    <property type="entry name" value="TWO-COMPONENT HISTIDINE PROTEIN KINASE"/>
    <property type="match status" value="1"/>
</dbReference>
<feature type="coiled-coil region" evidence="6">
    <location>
        <begin position="126"/>
        <end position="160"/>
    </location>
</feature>
<dbReference type="InterPro" id="IPR005467">
    <property type="entry name" value="His_kinase_dom"/>
</dbReference>
<protein>
    <recommendedName>
        <fullName evidence="2">histidine kinase</fullName>
        <ecNumber evidence="2">2.7.13.3</ecNumber>
    </recommendedName>
</protein>
<evidence type="ECO:0000256" key="6">
    <source>
        <dbReference type="SAM" id="Coils"/>
    </source>
</evidence>